<proteinExistence type="inferred from homology"/>
<evidence type="ECO:0000256" key="2">
    <source>
        <dbReference type="ARBA" id="ARBA00006187"/>
    </source>
</evidence>
<feature type="compositionally biased region" description="Polar residues" evidence="6">
    <location>
        <begin position="549"/>
        <end position="561"/>
    </location>
</feature>
<dbReference type="Gene3D" id="1.20.58.1520">
    <property type="match status" value="1"/>
</dbReference>
<accession>A0AAN8UZA8</accession>
<evidence type="ECO:0000256" key="1">
    <source>
        <dbReference type="ARBA" id="ARBA00004245"/>
    </source>
</evidence>
<dbReference type="PANTHER" id="PTHR19321:SF7">
    <property type="entry name" value="65-KDA MICROTUBULE-ASSOCIATED PROTEIN 3"/>
    <property type="match status" value="1"/>
</dbReference>
<comment type="subcellular location">
    <subcellularLocation>
        <location evidence="1">Cytoplasm</location>
        <location evidence="1">Cytoskeleton</location>
    </subcellularLocation>
</comment>
<organism evidence="7 8">
    <name type="scientific">Dillenia turbinata</name>
    <dbReference type="NCBI Taxonomy" id="194707"/>
    <lineage>
        <taxon>Eukaryota</taxon>
        <taxon>Viridiplantae</taxon>
        <taxon>Streptophyta</taxon>
        <taxon>Embryophyta</taxon>
        <taxon>Tracheophyta</taxon>
        <taxon>Spermatophyta</taxon>
        <taxon>Magnoliopsida</taxon>
        <taxon>eudicotyledons</taxon>
        <taxon>Gunneridae</taxon>
        <taxon>Pentapetalae</taxon>
        <taxon>Dilleniales</taxon>
        <taxon>Dilleniaceae</taxon>
        <taxon>Dillenia</taxon>
    </lineage>
</organism>
<dbReference type="Pfam" id="PF03999">
    <property type="entry name" value="MAP65_ASE1"/>
    <property type="match status" value="2"/>
</dbReference>
<evidence type="ECO:0008006" key="9">
    <source>
        <dbReference type="Google" id="ProtNLM"/>
    </source>
</evidence>
<gene>
    <name evidence="7" type="ORF">RJ641_016930</name>
</gene>
<keyword evidence="8" id="KW-1185">Reference proteome</keyword>
<dbReference type="GO" id="GO:0005819">
    <property type="term" value="C:spindle"/>
    <property type="evidence" value="ECO:0007669"/>
    <property type="project" value="TreeGrafter"/>
</dbReference>
<evidence type="ECO:0000313" key="8">
    <source>
        <dbReference type="Proteomes" id="UP001370490"/>
    </source>
</evidence>
<dbReference type="PANTHER" id="PTHR19321">
    <property type="entry name" value="PROTEIN REGULATOR OF CYTOKINESIS 1 PRC1-RELATED"/>
    <property type="match status" value="1"/>
</dbReference>
<evidence type="ECO:0000256" key="5">
    <source>
        <dbReference type="SAM" id="Coils"/>
    </source>
</evidence>
<evidence type="ECO:0000313" key="7">
    <source>
        <dbReference type="EMBL" id="KAK6918508.1"/>
    </source>
</evidence>
<dbReference type="Proteomes" id="UP001370490">
    <property type="component" value="Unassembled WGS sequence"/>
</dbReference>
<dbReference type="GO" id="GO:0005737">
    <property type="term" value="C:cytoplasm"/>
    <property type="evidence" value="ECO:0007669"/>
    <property type="project" value="TreeGrafter"/>
</dbReference>
<feature type="coiled-coil region" evidence="5">
    <location>
        <begin position="38"/>
        <end position="83"/>
    </location>
</feature>
<evidence type="ECO:0000256" key="6">
    <source>
        <dbReference type="SAM" id="MobiDB-lite"/>
    </source>
</evidence>
<comment type="similarity">
    <text evidence="2">Belongs to the MAP65/ASE1 family.</text>
</comment>
<dbReference type="GO" id="GO:0000226">
    <property type="term" value="P:microtubule cytoskeleton organization"/>
    <property type="evidence" value="ECO:0007669"/>
    <property type="project" value="InterPro"/>
</dbReference>
<keyword evidence="5" id="KW-0175">Coiled coil</keyword>
<dbReference type="AlphaFoldDB" id="A0AAN8UZA8"/>
<evidence type="ECO:0000256" key="4">
    <source>
        <dbReference type="ARBA" id="ARBA00023212"/>
    </source>
</evidence>
<feature type="non-terminal residue" evidence="7">
    <location>
        <position position="1"/>
    </location>
</feature>
<dbReference type="GO" id="GO:0008017">
    <property type="term" value="F:microtubule binding"/>
    <property type="evidence" value="ECO:0007669"/>
    <property type="project" value="InterPro"/>
</dbReference>
<keyword evidence="3" id="KW-0493">Microtubule</keyword>
<dbReference type="EMBL" id="JBAMMX010000022">
    <property type="protein sequence ID" value="KAK6918508.1"/>
    <property type="molecule type" value="Genomic_DNA"/>
</dbReference>
<dbReference type="GO" id="GO:0005874">
    <property type="term" value="C:microtubule"/>
    <property type="evidence" value="ECO:0007669"/>
    <property type="project" value="UniProtKB-KW"/>
</dbReference>
<comment type="caution">
    <text evidence="7">The sequence shown here is derived from an EMBL/GenBank/DDBJ whole genome shotgun (WGS) entry which is preliminary data.</text>
</comment>
<protein>
    <recommendedName>
        <fullName evidence="9">65-kDa microtubule-associated protein 3</fullName>
    </recommendedName>
</protein>
<sequence>CLSTAVVRSCNWKQHVDLFSLNSRKYGMKLGYLKLIEIKCFMKLNNQLRNAIADAKAEIAQICSALNEDLACVRQSARSLKEEMEAIAPEAVSKEIYVSADGSHCDVILDEAHLSLKRLGELHKALSGLQREKSDRLKLVLDHLKTLNSLCLVLGLNFKQKVAEVHPSLDESSGSKNLSTDTIERLATAIQSLREMKIERMQKLQDFGTSMLELWTLMDTPMEEQQMFQSVTSNIAATEDEITEPNSLSSNFIKYAEDEVLRLEGLKSSKMKDLILKKQLELEELRRRAHMVCEADISGSYGISKVGLDCCEQYNGRALDPVSLMEQIEHQIEGVKGDAFSRKEILEKVDKWLAAHEEECWLEEYNDDNRYNAGRERCTSCPETAEKARAIVTKFQLSQVRFFTGLCLAPESFIENVLLLVEFFFRQAMVEALTVKTTAWEKEKGNEFLYDGVRLLSMINQYCVSRQEKEQQRQRQRKLQEQLIAEQETLFGSKPSPTKDVKRAPKNVAGWAARRFSLGGIMLQTPMNEKVAVCSRPTRKIDLLNRKSPLSYNQDSHSPAFSSGKRKENAGRLIRKHTTNNANAYCAEPPVIRKPFSRIPSAAISTNANITDTLEDDEKNLTLQRTNISKGTPLASSKLISVKKLSETPRTMPNPIPLTPTVSVLMQTTTTMITPSVLLVATRVDDIPEHIKLSFEERRAGFIPTKPHVRPVLQL</sequence>
<feature type="region of interest" description="Disordered" evidence="6">
    <location>
        <begin position="549"/>
        <end position="569"/>
    </location>
</feature>
<keyword evidence="4" id="KW-0206">Cytoskeleton</keyword>
<reference evidence="7 8" key="1">
    <citation type="submission" date="2023-12" db="EMBL/GenBank/DDBJ databases">
        <title>A high-quality genome assembly for Dillenia turbinata (Dilleniales).</title>
        <authorList>
            <person name="Chanderbali A."/>
        </authorList>
    </citation>
    <scope>NUCLEOTIDE SEQUENCE [LARGE SCALE GENOMIC DNA]</scope>
    <source>
        <strain evidence="7">LSX21</strain>
        <tissue evidence="7">Leaf</tissue>
    </source>
</reference>
<dbReference type="InterPro" id="IPR007145">
    <property type="entry name" value="MAP65_Ase1_PRC1"/>
</dbReference>
<evidence type="ECO:0000256" key="3">
    <source>
        <dbReference type="ARBA" id="ARBA00022701"/>
    </source>
</evidence>
<keyword evidence="4" id="KW-0963">Cytoplasm</keyword>
<name>A0AAN8UZA8_9MAGN</name>